<keyword evidence="1" id="KW-0805">Transcription regulation</keyword>
<accession>A0A267MEN4</accession>
<dbReference type="Pfam" id="PF12844">
    <property type="entry name" value="HTH_19"/>
    <property type="match status" value="1"/>
</dbReference>
<dbReference type="Gene3D" id="1.10.260.40">
    <property type="entry name" value="lambda repressor-like DNA-binding domains"/>
    <property type="match status" value="1"/>
</dbReference>
<protein>
    <recommendedName>
        <fullName evidence="4">HTH cro/C1-type domain-containing protein</fullName>
    </recommendedName>
</protein>
<organism evidence="5 6">
    <name type="scientific">Lactobacillus johnsonii</name>
    <dbReference type="NCBI Taxonomy" id="33959"/>
    <lineage>
        <taxon>Bacteria</taxon>
        <taxon>Bacillati</taxon>
        <taxon>Bacillota</taxon>
        <taxon>Bacilli</taxon>
        <taxon>Lactobacillales</taxon>
        <taxon>Lactobacillaceae</taxon>
        <taxon>Lactobacillus</taxon>
    </lineage>
</organism>
<evidence type="ECO:0000259" key="4">
    <source>
        <dbReference type="PROSITE" id="PS50943"/>
    </source>
</evidence>
<evidence type="ECO:0000313" key="5">
    <source>
        <dbReference type="EMBL" id="PAB57345.1"/>
    </source>
</evidence>
<dbReference type="AlphaFoldDB" id="A0A267MEN4"/>
<dbReference type="EMBL" id="NIBD01000002">
    <property type="protein sequence ID" value="PAB57345.1"/>
    <property type="molecule type" value="Genomic_DNA"/>
</dbReference>
<dbReference type="SMART" id="SM00530">
    <property type="entry name" value="HTH_XRE"/>
    <property type="match status" value="1"/>
</dbReference>
<evidence type="ECO:0000256" key="1">
    <source>
        <dbReference type="ARBA" id="ARBA00023015"/>
    </source>
</evidence>
<dbReference type="RefSeq" id="WP_095182440.1">
    <property type="nucleotide sequence ID" value="NZ_NIBC01000015.1"/>
</dbReference>
<dbReference type="PANTHER" id="PTHR40661">
    <property type="match status" value="1"/>
</dbReference>
<keyword evidence="3" id="KW-0804">Transcription</keyword>
<evidence type="ECO:0000256" key="3">
    <source>
        <dbReference type="ARBA" id="ARBA00023163"/>
    </source>
</evidence>
<dbReference type="PANTHER" id="PTHR40661:SF1">
    <property type="entry name" value="HTH CRO_C1-TYPE DOMAIN-CONTAINING PROTEIN"/>
    <property type="match status" value="1"/>
</dbReference>
<dbReference type="Proteomes" id="UP000216008">
    <property type="component" value="Unassembled WGS sequence"/>
</dbReference>
<sequence length="113" mass="12821">MKKTFADRLNLALKNKNISAAALSRQTGISKGMLSDYLHNKHVPKQDKVYILAQALQVNTQWLLGYEDNMEHQQKKDTGTAHKITSKDIFTANGQKITGQEILDLINERLNQK</sequence>
<feature type="domain" description="HTH cro/C1-type" evidence="4">
    <location>
        <begin position="9"/>
        <end position="63"/>
    </location>
</feature>
<dbReference type="InterPro" id="IPR001387">
    <property type="entry name" value="Cro/C1-type_HTH"/>
</dbReference>
<keyword evidence="2" id="KW-0238">DNA-binding</keyword>
<evidence type="ECO:0000313" key="6">
    <source>
        <dbReference type="Proteomes" id="UP000216008"/>
    </source>
</evidence>
<reference evidence="5 6" key="1">
    <citation type="submission" date="2017-05" db="EMBL/GenBank/DDBJ databases">
        <title>Lactobacillus johnsonii from commercial turkeys.</title>
        <authorList>
            <person name="Johnson T.J."/>
            <person name="Youmans B."/>
        </authorList>
    </citation>
    <scope>NUCLEOTIDE SEQUENCE [LARGE SCALE GENOMIC DNA]</scope>
    <source>
        <strain evidence="5 6">UMNLJ114</strain>
    </source>
</reference>
<dbReference type="PROSITE" id="PS50943">
    <property type="entry name" value="HTH_CROC1"/>
    <property type="match status" value="1"/>
</dbReference>
<proteinExistence type="predicted"/>
<name>A0A267MEN4_LACJH</name>
<dbReference type="InterPro" id="IPR010982">
    <property type="entry name" value="Lambda_DNA-bd_dom_sf"/>
</dbReference>
<dbReference type="GO" id="GO:0003677">
    <property type="term" value="F:DNA binding"/>
    <property type="evidence" value="ECO:0007669"/>
    <property type="project" value="UniProtKB-KW"/>
</dbReference>
<dbReference type="SUPFAM" id="SSF47413">
    <property type="entry name" value="lambda repressor-like DNA-binding domains"/>
    <property type="match status" value="1"/>
</dbReference>
<gene>
    <name evidence="5" type="ORF">A3Q24_00440</name>
</gene>
<comment type="caution">
    <text evidence="5">The sequence shown here is derived from an EMBL/GenBank/DDBJ whole genome shotgun (WGS) entry which is preliminary data.</text>
</comment>
<evidence type="ECO:0000256" key="2">
    <source>
        <dbReference type="ARBA" id="ARBA00023125"/>
    </source>
</evidence>